<dbReference type="InterPro" id="IPR007627">
    <property type="entry name" value="RNA_pol_sigma70_r2"/>
</dbReference>
<dbReference type="PROSITE" id="PS01063">
    <property type="entry name" value="SIGMA70_ECF"/>
    <property type="match status" value="1"/>
</dbReference>
<evidence type="ECO:0000259" key="7">
    <source>
        <dbReference type="Pfam" id="PF04542"/>
    </source>
</evidence>
<dbReference type="GO" id="GO:0016987">
    <property type="term" value="F:sigma factor activity"/>
    <property type="evidence" value="ECO:0007669"/>
    <property type="project" value="UniProtKB-KW"/>
</dbReference>
<protein>
    <recommendedName>
        <fullName evidence="6">RNA polymerase sigma factor</fullName>
    </recommendedName>
</protein>
<dbReference type="Pfam" id="PF04542">
    <property type="entry name" value="Sigma70_r2"/>
    <property type="match status" value="1"/>
</dbReference>
<dbReference type="CDD" id="cd06171">
    <property type="entry name" value="Sigma70_r4"/>
    <property type="match status" value="1"/>
</dbReference>
<dbReference type="Gene3D" id="1.10.10.10">
    <property type="entry name" value="Winged helix-like DNA-binding domain superfamily/Winged helix DNA-binding domain"/>
    <property type="match status" value="1"/>
</dbReference>
<evidence type="ECO:0000256" key="1">
    <source>
        <dbReference type="ARBA" id="ARBA00010641"/>
    </source>
</evidence>
<keyword evidence="5 6" id="KW-0804">Transcription</keyword>
<dbReference type="SUPFAM" id="SSF88946">
    <property type="entry name" value="Sigma2 domain of RNA polymerase sigma factors"/>
    <property type="match status" value="1"/>
</dbReference>
<feature type="domain" description="RNA polymerase sigma factor 70 region 4 type 2" evidence="8">
    <location>
        <begin position="109"/>
        <end position="160"/>
    </location>
</feature>
<dbReference type="Proteomes" id="UP000660745">
    <property type="component" value="Unassembled WGS sequence"/>
</dbReference>
<comment type="similarity">
    <text evidence="1 6">Belongs to the sigma-70 factor family. ECF subfamily.</text>
</comment>
<evidence type="ECO:0000313" key="9">
    <source>
        <dbReference type="EMBL" id="GGP16644.1"/>
    </source>
</evidence>
<dbReference type="AlphaFoldDB" id="A0A918EB28"/>
<dbReference type="RefSeq" id="WP_225277635.1">
    <property type="nucleotide sequence ID" value="NZ_BMNK01000021.1"/>
</dbReference>
<evidence type="ECO:0000259" key="8">
    <source>
        <dbReference type="Pfam" id="PF08281"/>
    </source>
</evidence>
<keyword evidence="3 6" id="KW-0731">Sigma factor</keyword>
<evidence type="ECO:0000256" key="2">
    <source>
        <dbReference type="ARBA" id="ARBA00023015"/>
    </source>
</evidence>
<dbReference type="NCBIfam" id="TIGR02937">
    <property type="entry name" value="sigma70-ECF"/>
    <property type="match status" value="1"/>
</dbReference>
<dbReference type="InterPro" id="IPR013324">
    <property type="entry name" value="RNA_pol_sigma_r3/r4-like"/>
</dbReference>
<dbReference type="InterPro" id="IPR013249">
    <property type="entry name" value="RNA_pol_sigma70_r4_t2"/>
</dbReference>
<dbReference type="Pfam" id="PF08281">
    <property type="entry name" value="Sigma70_r4_2"/>
    <property type="match status" value="1"/>
</dbReference>
<reference evidence="9" key="2">
    <citation type="submission" date="2020-09" db="EMBL/GenBank/DDBJ databases">
        <authorList>
            <person name="Sun Q."/>
            <person name="Zhou Y."/>
        </authorList>
    </citation>
    <scope>NUCLEOTIDE SEQUENCE</scope>
    <source>
        <strain evidence="9">CGMCC 4.7430</strain>
    </source>
</reference>
<evidence type="ECO:0000256" key="6">
    <source>
        <dbReference type="RuleBase" id="RU000716"/>
    </source>
</evidence>
<dbReference type="PANTHER" id="PTHR43133">
    <property type="entry name" value="RNA POLYMERASE ECF-TYPE SIGMA FACTO"/>
    <property type="match status" value="1"/>
</dbReference>
<name>A0A918EB28_9ACTN</name>
<dbReference type="GO" id="GO:0006352">
    <property type="term" value="P:DNA-templated transcription initiation"/>
    <property type="evidence" value="ECO:0007669"/>
    <property type="project" value="InterPro"/>
</dbReference>
<evidence type="ECO:0000256" key="3">
    <source>
        <dbReference type="ARBA" id="ARBA00023082"/>
    </source>
</evidence>
<sequence>MDRMAAGDAEATVVFVRRFQPRVYGLAASVVGDPGLAEEVAQDAFVRAWRHAAAYDPRRGRVASWLLTITRNLAIDAVRLRRDHPVDPDRLLRLPATAGDLVDAVAELDRVRAELRTLPPEVRRPILLSIVYGLTAAEIAARDGLPLGTVKTRIRRGRTLLRLAMNPAGAPL</sequence>
<keyword evidence="4 6" id="KW-0238">DNA-binding</keyword>
<keyword evidence="10" id="KW-1185">Reference proteome</keyword>
<reference evidence="9" key="1">
    <citation type="journal article" date="2014" name="Int. J. Syst. Evol. Microbiol.">
        <title>Complete genome sequence of Corynebacterium casei LMG S-19264T (=DSM 44701T), isolated from a smear-ripened cheese.</title>
        <authorList>
            <consortium name="US DOE Joint Genome Institute (JGI-PGF)"/>
            <person name="Walter F."/>
            <person name="Albersmeier A."/>
            <person name="Kalinowski J."/>
            <person name="Ruckert C."/>
        </authorList>
    </citation>
    <scope>NUCLEOTIDE SEQUENCE</scope>
    <source>
        <strain evidence="9">CGMCC 4.7430</strain>
    </source>
</reference>
<dbReference type="GO" id="GO:0003677">
    <property type="term" value="F:DNA binding"/>
    <property type="evidence" value="ECO:0007669"/>
    <property type="project" value="UniProtKB-KW"/>
</dbReference>
<accession>A0A918EB28</accession>
<gene>
    <name evidence="9" type="ORF">GCM10012278_81310</name>
</gene>
<evidence type="ECO:0000313" key="10">
    <source>
        <dbReference type="Proteomes" id="UP000660745"/>
    </source>
</evidence>
<evidence type="ECO:0000256" key="5">
    <source>
        <dbReference type="ARBA" id="ARBA00023163"/>
    </source>
</evidence>
<dbReference type="InterPro" id="IPR000838">
    <property type="entry name" value="RNA_pol_sigma70_ECF_CS"/>
</dbReference>
<dbReference type="PANTHER" id="PTHR43133:SF62">
    <property type="entry name" value="RNA POLYMERASE SIGMA FACTOR SIGZ"/>
    <property type="match status" value="1"/>
</dbReference>
<proteinExistence type="inferred from homology"/>
<dbReference type="SUPFAM" id="SSF88659">
    <property type="entry name" value="Sigma3 and sigma4 domains of RNA polymerase sigma factors"/>
    <property type="match status" value="1"/>
</dbReference>
<dbReference type="InterPro" id="IPR013325">
    <property type="entry name" value="RNA_pol_sigma_r2"/>
</dbReference>
<feature type="domain" description="RNA polymerase sigma-70 region 2" evidence="7">
    <location>
        <begin position="15"/>
        <end position="81"/>
    </location>
</feature>
<dbReference type="InterPro" id="IPR014284">
    <property type="entry name" value="RNA_pol_sigma-70_dom"/>
</dbReference>
<keyword evidence="2 6" id="KW-0805">Transcription regulation</keyword>
<organism evidence="9 10">
    <name type="scientific">Nonomuraea glycinis</name>
    <dbReference type="NCBI Taxonomy" id="2047744"/>
    <lineage>
        <taxon>Bacteria</taxon>
        <taxon>Bacillati</taxon>
        <taxon>Actinomycetota</taxon>
        <taxon>Actinomycetes</taxon>
        <taxon>Streptosporangiales</taxon>
        <taxon>Streptosporangiaceae</taxon>
        <taxon>Nonomuraea</taxon>
    </lineage>
</organism>
<dbReference type="EMBL" id="BMNK01000021">
    <property type="protein sequence ID" value="GGP16644.1"/>
    <property type="molecule type" value="Genomic_DNA"/>
</dbReference>
<comment type="caution">
    <text evidence="9">The sequence shown here is derived from an EMBL/GenBank/DDBJ whole genome shotgun (WGS) entry which is preliminary data.</text>
</comment>
<evidence type="ECO:0000256" key="4">
    <source>
        <dbReference type="ARBA" id="ARBA00023125"/>
    </source>
</evidence>
<dbReference type="GO" id="GO:0006950">
    <property type="term" value="P:response to stress"/>
    <property type="evidence" value="ECO:0007669"/>
    <property type="project" value="UniProtKB-ARBA"/>
</dbReference>
<dbReference type="InterPro" id="IPR039425">
    <property type="entry name" value="RNA_pol_sigma-70-like"/>
</dbReference>
<dbReference type="InterPro" id="IPR036388">
    <property type="entry name" value="WH-like_DNA-bd_sf"/>
</dbReference>
<dbReference type="Gene3D" id="1.10.1740.10">
    <property type="match status" value="1"/>
</dbReference>